<dbReference type="RefSeq" id="WP_128227234.1">
    <property type="nucleotide sequence ID" value="NZ_SACR01000001.1"/>
</dbReference>
<gene>
    <name evidence="4" type="ORF">EOE66_03310</name>
</gene>
<dbReference type="InterPro" id="IPR013780">
    <property type="entry name" value="Glyco_hydro_b"/>
</dbReference>
<dbReference type="InterPro" id="IPR013783">
    <property type="entry name" value="Ig-like_fold"/>
</dbReference>
<keyword evidence="2" id="KW-0732">Signal</keyword>
<dbReference type="Gene3D" id="3.20.20.80">
    <property type="entry name" value="Glycosidases"/>
    <property type="match status" value="1"/>
</dbReference>
<dbReference type="InterPro" id="IPR014756">
    <property type="entry name" value="Ig_E-set"/>
</dbReference>
<dbReference type="SUPFAM" id="SSF51011">
    <property type="entry name" value="Glycosyl hydrolase domain"/>
    <property type="match status" value="1"/>
</dbReference>
<proteinExistence type="inferred from homology"/>
<comment type="caution">
    <text evidence="4">The sequence shown here is derived from an EMBL/GenBank/DDBJ whole genome shotgun (WGS) entry which is preliminary data.</text>
</comment>
<dbReference type="SUPFAM" id="SSF51445">
    <property type="entry name" value="(Trans)glycosidases"/>
    <property type="match status" value="1"/>
</dbReference>
<evidence type="ECO:0000256" key="1">
    <source>
        <dbReference type="ARBA" id="ARBA00008061"/>
    </source>
</evidence>
<evidence type="ECO:0000259" key="3">
    <source>
        <dbReference type="SMART" id="SM00642"/>
    </source>
</evidence>
<dbReference type="GO" id="GO:0005975">
    <property type="term" value="P:carbohydrate metabolic process"/>
    <property type="evidence" value="ECO:0007669"/>
    <property type="project" value="InterPro"/>
</dbReference>
<feature type="domain" description="Glycosyl hydrolase family 13 catalytic" evidence="3">
    <location>
        <begin position="238"/>
        <end position="682"/>
    </location>
</feature>
<organism evidence="4 5">
    <name type="scientific">Rubrivivax rivuli</name>
    <dbReference type="NCBI Taxonomy" id="1862385"/>
    <lineage>
        <taxon>Bacteria</taxon>
        <taxon>Pseudomonadati</taxon>
        <taxon>Pseudomonadota</taxon>
        <taxon>Betaproteobacteria</taxon>
        <taxon>Burkholderiales</taxon>
        <taxon>Sphaerotilaceae</taxon>
        <taxon>Rubrivivax</taxon>
    </lineage>
</organism>
<dbReference type="Pfam" id="PF00128">
    <property type="entry name" value="Alpha-amylase"/>
    <property type="match status" value="1"/>
</dbReference>
<dbReference type="EMBL" id="SACR01000001">
    <property type="protein sequence ID" value="RVU49600.1"/>
    <property type="molecule type" value="Genomic_DNA"/>
</dbReference>
<evidence type="ECO:0000313" key="5">
    <source>
        <dbReference type="Proteomes" id="UP000285575"/>
    </source>
</evidence>
<dbReference type="CDD" id="cd02856">
    <property type="entry name" value="E_set_GDE_Isoamylase_N"/>
    <property type="match status" value="1"/>
</dbReference>
<dbReference type="InterPro" id="IPR048644">
    <property type="entry name" value="Isoamylase_C"/>
</dbReference>
<evidence type="ECO:0000313" key="4">
    <source>
        <dbReference type="EMBL" id="RVU49600.1"/>
    </source>
</evidence>
<accession>A0A437RS73</accession>
<reference evidence="4 5" key="1">
    <citation type="submission" date="2019-01" db="EMBL/GenBank/DDBJ databases">
        <authorList>
            <person name="Chen W.-M."/>
        </authorList>
    </citation>
    <scope>NUCLEOTIDE SEQUENCE [LARGE SCALE GENOMIC DNA]</scope>
    <source>
        <strain evidence="4 5">KYPY4</strain>
    </source>
</reference>
<dbReference type="InterPro" id="IPR044505">
    <property type="entry name" value="GlgX_Isoamylase_N_E_set"/>
</dbReference>
<protein>
    <submittedName>
        <fullName evidence="4">Glycogen-debranching protein</fullName>
    </submittedName>
</protein>
<feature type="chain" id="PRO_5019124248" evidence="2">
    <location>
        <begin position="27"/>
        <end position="826"/>
    </location>
</feature>
<keyword evidence="5" id="KW-1185">Reference proteome</keyword>
<dbReference type="PROSITE" id="PS51257">
    <property type="entry name" value="PROKAR_LIPOPROTEIN"/>
    <property type="match status" value="1"/>
</dbReference>
<dbReference type="PANTHER" id="PTHR43002">
    <property type="entry name" value="GLYCOGEN DEBRANCHING ENZYME"/>
    <property type="match status" value="1"/>
</dbReference>
<sequence>MRLRRIPAFVPTLAACLAALSLGLAAAPAAAVAVQPGGAEQLGGQLNAAGTAVSFRLASRHATRVEVYLYRQQHGAAHVARYVMARPTGSEVWQVSVPVAALRNLGFDIDPANPDKLFTNIFYGYRAWGPNWPYNAAWTPGSQAGFITDVDTQGHRFNPNKLLLDPYALETTHDYLSAAVSPANTDATVYASGAGDRIRDSALVAPKGVVAMPFGQGYTQLSTGTAPVRPAKDDVIVEAHVRGFTAGDASVGACRGTYAGAVAKIPHLQAMGINTIEFMPVHETDNEANDLEHAPTQRSATSTRGDNYWGYMTISYFAPDRRYACDKRIGGPTREFAGMVKAFHDAGIKVVADVVYNHTAEGGTWSGSDPAKASLFSLRGIDNASYYLLTRAPGTANDRAYYYDITGTGNTLNTRHPRVQKLIVDSLRYYRQAFGIDGFRFDLGIALANTYDNDTNPNDPQRFYFSRSSADTALAQVAAAFPGVFLSGEPWGLAPGGQGYQLGQMPAGFSEWNGGWRDVIRRAQNKYGVKDGDATRGRIATRLAGSADLYGDAGDGRGKPWYSVNFLNVHDGYTLKDVYSCNGQNINQPWPLGPSDGGTADEDQWDNFGNAVQQRQQARTGFALLMLSAGIPIFNAGDEFLRSLNCNNNPYNVDSAGNWLNWNLSAEQQHFQTFAARLLQFRKNQPALRPENFYASTDGNGNFMAPLDWFGADKSYRTNSSDGSWWNATASSPDGSGQNRTLAWRYDGSELGGGDTVLVLYNAEPNTRNFTLPWTGPGKNTWCRVTDTASWAEGPGQVDLAASTCVGGENASYGVNPRSLVILVAR</sequence>
<dbReference type="InterPro" id="IPR006047">
    <property type="entry name" value="GH13_cat_dom"/>
</dbReference>
<feature type="signal peptide" evidence="2">
    <location>
        <begin position="1"/>
        <end position="26"/>
    </location>
</feature>
<evidence type="ECO:0000256" key="2">
    <source>
        <dbReference type="SAM" id="SignalP"/>
    </source>
</evidence>
<dbReference type="Proteomes" id="UP000285575">
    <property type="component" value="Unassembled WGS sequence"/>
</dbReference>
<dbReference type="AlphaFoldDB" id="A0A437RS73"/>
<comment type="similarity">
    <text evidence="1">Belongs to the glycosyl hydrolase 13 family.</text>
</comment>
<dbReference type="Pfam" id="PF21331">
    <property type="entry name" value="Isoamylase_C"/>
    <property type="match status" value="1"/>
</dbReference>
<dbReference type="InterPro" id="IPR017853">
    <property type="entry name" value="GH"/>
</dbReference>
<dbReference type="SMART" id="SM00642">
    <property type="entry name" value="Aamy"/>
    <property type="match status" value="1"/>
</dbReference>
<dbReference type="OrthoDB" id="9800174at2"/>
<name>A0A437RS73_9BURK</name>
<dbReference type="Gene3D" id="2.60.40.1180">
    <property type="entry name" value="Golgi alpha-mannosidase II"/>
    <property type="match status" value="1"/>
</dbReference>
<dbReference type="SUPFAM" id="SSF81296">
    <property type="entry name" value="E set domains"/>
    <property type="match status" value="1"/>
</dbReference>
<dbReference type="Gene3D" id="2.60.40.10">
    <property type="entry name" value="Immunoglobulins"/>
    <property type="match status" value="1"/>
</dbReference>